<organism evidence="1 2">
    <name type="scientific">Roseiconus nitratireducens</name>
    <dbReference type="NCBI Taxonomy" id="2605748"/>
    <lineage>
        <taxon>Bacteria</taxon>
        <taxon>Pseudomonadati</taxon>
        <taxon>Planctomycetota</taxon>
        <taxon>Planctomycetia</taxon>
        <taxon>Pirellulales</taxon>
        <taxon>Pirellulaceae</taxon>
        <taxon>Roseiconus</taxon>
    </lineage>
</organism>
<gene>
    <name evidence="1" type="ORF">FYK55_17030</name>
</gene>
<dbReference type="AlphaFoldDB" id="A0A5M6D5P9"/>
<protein>
    <recommendedName>
        <fullName evidence="3">RiboL-PSP-HEPN domain-containing protein</fullName>
    </recommendedName>
</protein>
<keyword evidence="2" id="KW-1185">Reference proteome</keyword>
<name>A0A5M6D5P9_9BACT</name>
<dbReference type="EMBL" id="VWOX01000009">
    <property type="protein sequence ID" value="KAA5541900.1"/>
    <property type="molecule type" value="Genomic_DNA"/>
</dbReference>
<dbReference type="Proteomes" id="UP000324479">
    <property type="component" value="Unassembled WGS sequence"/>
</dbReference>
<evidence type="ECO:0008006" key="3">
    <source>
        <dbReference type="Google" id="ProtNLM"/>
    </source>
</evidence>
<evidence type="ECO:0000313" key="2">
    <source>
        <dbReference type="Proteomes" id="UP000324479"/>
    </source>
</evidence>
<reference evidence="1 2" key="1">
    <citation type="submission" date="2019-08" db="EMBL/GenBank/DDBJ databases">
        <authorList>
            <person name="Dhanesh K."/>
            <person name="Kumar G."/>
            <person name="Sasikala C."/>
            <person name="Venkata Ramana C."/>
        </authorList>
    </citation>
    <scope>NUCLEOTIDE SEQUENCE [LARGE SCALE GENOMIC DNA]</scope>
    <source>
        <strain evidence="1 2">JC645</strain>
    </source>
</reference>
<sequence>MTRERAFVKRQRDVNAFAELSHGNAVILENAQKKRDGYFYEAMASVVLSAFKFEAFLNHLGPRVFSFWADVERLPHANKLEILATELNVTIDRSRRPFQTLTELFRARDGVAHGKPEFLETKTEETATREELRRRKPLTNWEAVCTIEFAERAHGDTEEIARMLWIAAGFDEMELHQSGHSYSISNVQ</sequence>
<accession>A0A5M6D5P9</accession>
<evidence type="ECO:0000313" key="1">
    <source>
        <dbReference type="EMBL" id="KAA5541900.1"/>
    </source>
</evidence>
<comment type="caution">
    <text evidence="1">The sequence shown here is derived from an EMBL/GenBank/DDBJ whole genome shotgun (WGS) entry which is preliminary data.</text>
</comment>
<proteinExistence type="predicted"/>
<dbReference type="RefSeq" id="WP_150077634.1">
    <property type="nucleotide sequence ID" value="NZ_VWOX01000009.1"/>
</dbReference>